<comment type="caution">
    <text evidence="1">The sequence shown here is derived from an EMBL/GenBank/DDBJ whole genome shotgun (WGS) entry which is preliminary data.</text>
</comment>
<protein>
    <submittedName>
        <fullName evidence="1">Uncharacterized protein</fullName>
    </submittedName>
</protein>
<gene>
    <name evidence="1" type="ORF">SDC9_174359</name>
</gene>
<accession>A0A645GTH3</accession>
<organism evidence="1">
    <name type="scientific">bioreactor metagenome</name>
    <dbReference type="NCBI Taxonomy" id="1076179"/>
    <lineage>
        <taxon>unclassified sequences</taxon>
        <taxon>metagenomes</taxon>
        <taxon>ecological metagenomes</taxon>
    </lineage>
</organism>
<dbReference type="EMBL" id="VSSQ01076635">
    <property type="protein sequence ID" value="MPN26933.1"/>
    <property type="molecule type" value="Genomic_DNA"/>
</dbReference>
<sequence>MPGSGKRLSVRLDYPHNHTECWTEETVFDFAAAALEGRDLPSLSRPAVEKGIVSCRVSAAGRNIASAALFTTRAGGVFPDRVWRRTDMAFDGEILSVPLPLYAKAAFFSLFTEDGCCYTSEITEPEE</sequence>
<reference evidence="1" key="1">
    <citation type="submission" date="2019-08" db="EMBL/GenBank/DDBJ databases">
        <authorList>
            <person name="Kucharzyk K."/>
            <person name="Murdoch R.W."/>
            <person name="Higgins S."/>
            <person name="Loffler F."/>
        </authorList>
    </citation>
    <scope>NUCLEOTIDE SEQUENCE</scope>
</reference>
<proteinExistence type="predicted"/>
<evidence type="ECO:0000313" key="1">
    <source>
        <dbReference type="EMBL" id="MPN26933.1"/>
    </source>
</evidence>
<name>A0A645GTH3_9ZZZZ</name>
<dbReference type="AlphaFoldDB" id="A0A645GTH3"/>